<dbReference type="Proteomes" id="UP000295008">
    <property type="component" value="Unassembled WGS sequence"/>
</dbReference>
<evidence type="ECO:0000259" key="1">
    <source>
        <dbReference type="Pfam" id="PF00535"/>
    </source>
</evidence>
<dbReference type="GO" id="GO:0016740">
    <property type="term" value="F:transferase activity"/>
    <property type="evidence" value="ECO:0007669"/>
    <property type="project" value="UniProtKB-KW"/>
</dbReference>
<feature type="domain" description="Glycosyltransferase 2-like" evidence="1">
    <location>
        <begin position="10"/>
        <end position="122"/>
    </location>
</feature>
<dbReference type="Gene3D" id="3.90.550.10">
    <property type="entry name" value="Spore Coat Polysaccharide Biosynthesis Protein SpsA, Chain A"/>
    <property type="match status" value="1"/>
</dbReference>
<dbReference type="InterPro" id="IPR001173">
    <property type="entry name" value="Glyco_trans_2-like"/>
</dbReference>
<protein>
    <submittedName>
        <fullName evidence="2">Glycosyl transferase family 2</fullName>
    </submittedName>
</protein>
<dbReference type="CDD" id="cd04179">
    <property type="entry name" value="DPM_DPG-synthase_like"/>
    <property type="match status" value="1"/>
</dbReference>
<dbReference type="EMBL" id="SLUN01000047">
    <property type="protein sequence ID" value="TCL57122.1"/>
    <property type="molecule type" value="Genomic_DNA"/>
</dbReference>
<comment type="caution">
    <text evidence="2">The sequence shown here is derived from an EMBL/GenBank/DDBJ whole genome shotgun (WGS) entry which is preliminary data.</text>
</comment>
<organism evidence="2 3">
    <name type="scientific">Hydrogenispora ethanolica</name>
    <dbReference type="NCBI Taxonomy" id="1082276"/>
    <lineage>
        <taxon>Bacteria</taxon>
        <taxon>Bacillati</taxon>
        <taxon>Bacillota</taxon>
        <taxon>Hydrogenispora</taxon>
    </lineage>
</organism>
<keyword evidence="2" id="KW-0808">Transferase</keyword>
<dbReference type="AlphaFoldDB" id="A0A4V2QBP0"/>
<gene>
    <name evidence="2" type="ORF">EDC14_104726</name>
</gene>
<sequence length="228" mass="24633">MEEGKKELITVLIPAYNESANIEATITAVKNTGKVDQIIVINDCSSDQTSELARRTGADVLDLPKNMGKGGALNYGLQNAKGSIIALLDGDLGKSAAEVEKLIEPIINNKADMTIGKFPPALRKGGFGLVTTLAKKGIRWFTGLEVASPLSGQRVMRLAVIQAIGAFESGFGVEVGLTIDVFRHGFRVKEVPVQMTHAETGRDLAGFLHRGQQFWDVVAVLTKRLFKR</sequence>
<dbReference type="InterPro" id="IPR050256">
    <property type="entry name" value="Glycosyltransferase_2"/>
</dbReference>
<evidence type="ECO:0000313" key="2">
    <source>
        <dbReference type="EMBL" id="TCL57122.1"/>
    </source>
</evidence>
<proteinExistence type="predicted"/>
<dbReference type="Pfam" id="PF00535">
    <property type="entry name" value="Glycos_transf_2"/>
    <property type="match status" value="1"/>
</dbReference>
<dbReference type="PANTHER" id="PTHR48090">
    <property type="entry name" value="UNDECAPRENYL-PHOSPHATE 4-DEOXY-4-FORMAMIDO-L-ARABINOSE TRANSFERASE-RELATED"/>
    <property type="match status" value="1"/>
</dbReference>
<dbReference type="SUPFAM" id="SSF53448">
    <property type="entry name" value="Nucleotide-diphospho-sugar transferases"/>
    <property type="match status" value="1"/>
</dbReference>
<dbReference type="RefSeq" id="WP_243663100.1">
    <property type="nucleotide sequence ID" value="NZ_SLUN01000047.1"/>
</dbReference>
<dbReference type="PANTHER" id="PTHR48090:SF7">
    <property type="entry name" value="RFBJ PROTEIN"/>
    <property type="match status" value="1"/>
</dbReference>
<reference evidence="2 3" key="1">
    <citation type="submission" date="2019-03" db="EMBL/GenBank/DDBJ databases">
        <title>Genomic Encyclopedia of Type Strains, Phase IV (KMG-IV): sequencing the most valuable type-strain genomes for metagenomic binning, comparative biology and taxonomic classification.</title>
        <authorList>
            <person name="Goeker M."/>
        </authorList>
    </citation>
    <scope>NUCLEOTIDE SEQUENCE [LARGE SCALE GENOMIC DNA]</scope>
    <source>
        <strain evidence="2 3">LX-B</strain>
    </source>
</reference>
<accession>A0A4V2QBP0</accession>
<dbReference type="InterPro" id="IPR029044">
    <property type="entry name" value="Nucleotide-diphossugar_trans"/>
</dbReference>
<keyword evidence="3" id="KW-1185">Reference proteome</keyword>
<evidence type="ECO:0000313" key="3">
    <source>
        <dbReference type="Proteomes" id="UP000295008"/>
    </source>
</evidence>
<name>A0A4V2QBP0_HYDET</name>